<dbReference type="PANTHER" id="PTHR46300:SF7">
    <property type="entry name" value="P450, PUTATIVE (EUROFUNG)-RELATED"/>
    <property type="match status" value="1"/>
</dbReference>
<evidence type="ECO:0000256" key="9">
    <source>
        <dbReference type="PIRSR" id="PIRSR602401-1"/>
    </source>
</evidence>
<dbReference type="GO" id="GO:0004497">
    <property type="term" value="F:monooxygenase activity"/>
    <property type="evidence" value="ECO:0007669"/>
    <property type="project" value="UniProtKB-KW"/>
</dbReference>
<evidence type="ECO:0000256" key="10">
    <source>
        <dbReference type="RuleBase" id="RU000461"/>
    </source>
</evidence>
<evidence type="ECO:0000256" key="5">
    <source>
        <dbReference type="ARBA" id="ARBA00022723"/>
    </source>
</evidence>
<evidence type="ECO:0000313" key="11">
    <source>
        <dbReference type="EMBL" id="KAH8107959.1"/>
    </source>
</evidence>
<evidence type="ECO:0000256" key="1">
    <source>
        <dbReference type="ARBA" id="ARBA00001971"/>
    </source>
</evidence>
<keyword evidence="5 9" id="KW-0479">Metal-binding</keyword>
<dbReference type="Pfam" id="PF00067">
    <property type="entry name" value="p450"/>
    <property type="match status" value="1"/>
</dbReference>
<dbReference type="SUPFAM" id="SSF48264">
    <property type="entry name" value="Cytochrome P450"/>
    <property type="match status" value="1"/>
</dbReference>
<dbReference type="Proteomes" id="UP000813824">
    <property type="component" value="Unassembled WGS sequence"/>
</dbReference>
<dbReference type="GO" id="GO:0005506">
    <property type="term" value="F:iron ion binding"/>
    <property type="evidence" value="ECO:0007669"/>
    <property type="project" value="InterPro"/>
</dbReference>
<dbReference type="AlphaFoldDB" id="A0A8K0XV56"/>
<dbReference type="EMBL" id="JAEVFJ010000001">
    <property type="protein sequence ID" value="KAH8107959.1"/>
    <property type="molecule type" value="Genomic_DNA"/>
</dbReference>
<comment type="cofactor">
    <cofactor evidence="1 9">
        <name>heme</name>
        <dbReference type="ChEBI" id="CHEBI:30413"/>
    </cofactor>
</comment>
<keyword evidence="6 10" id="KW-0560">Oxidoreductase</keyword>
<sequence>MDISATVQPWISQPFTVAISLVALTGTYVYYTSSRSLRSPPGPKALPVIGNIHQLPMEFQEKAFHEWGKVYGDVIYTKIFRKSMIVLNSLEAARDLMEKRSGNYSSRPTFVLMCELLGWDTLTLMPYGNRSRKMRKWIQDTFQKKEALASYHHVQLREVSRVLARLVVNPAEFSTHFTTFSASMLMEVTYGHRVTSDDDFFVRVADRAIEETAKGGGMGSRLVDFFPILKHYPMWLPGSNFRRKVAETRQLVQSMINAPYDMVKQRLESGAWPSMIGHLVEQHLHDGKISAEDEADIRGAGATIYSAGTETTATVMCIFILVMVRQPDIYTKLQAEMDKFVGFERLPDLEDRVSLPYLNAVIKELYRWQPPLPLGLPHMVSNNDEYRGYHIPGQAMLMSNIWAMSQDESFYPNPEEFNPERYLDPDTPSAKVELMNPENIVFGFGRRACPGKEFADTGIYLMVAHIVATMSIGKAKDANGQEITPPAEFDGGISRRPTPFKCVILPRSSKAVDLIRQLELAH</sequence>
<keyword evidence="4 9" id="KW-0349">Heme</keyword>
<evidence type="ECO:0000256" key="4">
    <source>
        <dbReference type="ARBA" id="ARBA00022617"/>
    </source>
</evidence>
<evidence type="ECO:0000256" key="7">
    <source>
        <dbReference type="ARBA" id="ARBA00023004"/>
    </source>
</evidence>
<feature type="binding site" description="axial binding residue" evidence="9">
    <location>
        <position position="449"/>
    </location>
    <ligand>
        <name>heme</name>
        <dbReference type="ChEBI" id="CHEBI:30413"/>
    </ligand>
    <ligandPart>
        <name>Fe</name>
        <dbReference type="ChEBI" id="CHEBI:18248"/>
    </ligandPart>
</feature>
<keyword evidence="12" id="KW-1185">Reference proteome</keyword>
<comment type="similarity">
    <text evidence="3 10">Belongs to the cytochrome P450 family.</text>
</comment>
<protein>
    <submittedName>
        <fullName evidence="11">Cytochrome P450</fullName>
    </submittedName>
</protein>
<name>A0A8K0XV56_9AGAR</name>
<proteinExistence type="inferred from homology"/>
<dbReference type="PRINTS" id="PR00463">
    <property type="entry name" value="EP450I"/>
</dbReference>
<dbReference type="PROSITE" id="PS00086">
    <property type="entry name" value="CYTOCHROME_P450"/>
    <property type="match status" value="1"/>
</dbReference>
<evidence type="ECO:0000256" key="6">
    <source>
        <dbReference type="ARBA" id="ARBA00023002"/>
    </source>
</evidence>
<dbReference type="InterPro" id="IPR001128">
    <property type="entry name" value="Cyt_P450"/>
</dbReference>
<reference evidence="11" key="1">
    <citation type="journal article" date="2021" name="New Phytol.">
        <title>Evolutionary innovations through gain and loss of genes in the ectomycorrhizal Boletales.</title>
        <authorList>
            <person name="Wu G."/>
            <person name="Miyauchi S."/>
            <person name="Morin E."/>
            <person name="Kuo A."/>
            <person name="Drula E."/>
            <person name="Varga T."/>
            <person name="Kohler A."/>
            <person name="Feng B."/>
            <person name="Cao Y."/>
            <person name="Lipzen A."/>
            <person name="Daum C."/>
            <person name="Hundley H."/>
            <person name="Pangilinan J."/>
            <person name="Johnson J."/>
            <person name="Barry K."/>
            <person name="LaButti K."/>
            <person name="Ng V."/>
            <person name="Ahrendt S."/>
            <person name="Min B."/>
            <person name="Choi I.G."/>
            <person name="Park H."/>
            <person name="Plett J.M."/>
            <person name="Magnuson J."/>
            <person name="Spatafora J.W."/>
            <person name="Nagy L.G."/>
            <person name="Henrissat B."/>
            <person name="Grigoriev I.V."/>
            <person name="Yang Z.L."/>
            <person name="Xu J."/>
            <person name="Martin F.M."/>
        </authorList>
    </citation>
    <scope>NUCLEOTIDE SEQUENCE</scope>
    <source>
        <strain evidence="11">KKN 215</strain>
    </source>
</reference>
<keyword evidence="8 10" id="KW-0503">Monooxygenase</keyword>
<gene>
    <name evidence="11" type="ORF">BXZ70DRAFT_25420</name>
</gene>
<comment type="caution">
    <text evidence="11">The sequence shown here is derived from an EMBL/GenBank/DDBJ whole genome shotgun (WGS) entry which is preliminary data.</text>
</comment>
<dbReference type="GO" id="GO:0020037">
    <property type="term" value="F:heme binding"/>
    <property type="evidence" value="ECO:0007669"/>
    <property type="project" value="InterPro"/>
</dbReference>
<dbReference type="Gene3D" id="1.10.630.10">
    <property type="entry name" value="Cytochrome P450"/>
    <property type="match status" value="1"/>
</dbReference>
<evidence type="ECO:0000256" key="3">
    <source>
        <dbReference type="ARBA" id="ARBA00010617"/>
    </source>
</evidence>
<evidence type="ECO:0000256" key="8">
    <source>
        <dbReference type="ARBA" id="ARBA00023033"/>
    </source>
</evidence>
<dbReference type="GO" id="GO:0016705">
    <property type="term" value="F:oxidoreductase activity, acting on paired donors, with incorporation or reduction of molecular oxygen"/>
    <property type="evidence" value="ECO:0007669"/>
    <property type="project" value="InterPro"/>
</dbReference>
<dbReference type="PRINTS" id="PR00385">
    <property type="entry name" value="P450"/>
</dbReference>
<evidence type="ECO:0000256" key="2">
    <source>
        <dbReference type="ARBA" id="ARBA00005179"/>
    </source>
</evidence>
<dbReference type="InterPro" id="IPR002401">
    <property type="entry name" value="Cyt_P450_E_grp-I"/>
</dbReference>
<dbReference type="InterPro" id="IPR050364">
    <property type="entry name" value="Cytochrome_P450_fung"/>
</dbReference>
<dbReference type="InterPro" id="IPR017972">
    <property type="entry name" value="Cyt_P450_CS"/>
</dbReference>
<keyword evidence="7 9" id="KW-0408">Iron</keyword>
<accession>A0A8K0XV56</accession>
<dbReference type="PANTHER" id="PTHR46300">
    <property type="entry name" value="P450, PUTATIVE (EUROFUNG)-RELATED-RELATED"/>
    <property type="match status" value="1"/>
</dbReference>
<evidence type="ECO:0000313" key="12">
    <source>
        <dbReference type="Proteomes" id="UP000813824"/>
    </source>
</evidence>
<comment type="pathway">
    <text evidence="2">Secondary metabolite biosynthesis.</text>
</comment>
<dbReference type="CDD" id="cd11065">
    <property type="entry name" value="CYP64-like"/>
    <property type="match status" value="1"/>
</dbReference>
<dbReference type="OrthoDB" id="2789670at2759"/>
<dbReference type="InterPro" id="IPR036396">
    <property type="entry name" value="Cyt_P450_sf"/>
</dbReference>
<organism evidence="11 12">
    <name type="scientific">Cristinia sonorae</name>
    <dbReference type="NCBI Taxonomy" id="1940300"/>
    <lineage>
        <taxon>Eukaryota</taxon>
        <taxon>Fungi</taxon>
        <taxon>Dikarya</taxon>
        <taxon>Basidiomycota</taxon>
        <taxon>Agaricomycotina</taxon>
        <taxon>Agaricomycetes</taxon>
        <taxon>Agaricomycetidae</taxon>
        <taxon>Agaricales</taxon>
        <taxon>Pleurotineae</taxon>
        <taxon>Stephanosporaceae</taxon>
        <taxon>Cristinia</taxon>
    </lineage>
</organism>